<feature type="transmembrane region" description="Helical" evidence="1">
    <location>
        <begin position="6"/>
        <end position="27"/>
    </location>
</feature>
<dbReference type="AlphaFoldDB" id="A0A238D0D1"/>
<accession>A0A238D0D1</accession>
<sequence length="55" mass="6038">MSLVMFVLYLLGIGAVSLVLGVGLALWRGLRPRHGVSGANDFTRQAPMQQTRRRA</sequence>
<proteinExistence type="predicted"/>
<name>A0A238D0D1_THIDL</name>
<keyword evidence="1" id="KW-0812">Transmembrane</keyword>
<keyword evidence="1" id="KW-0472">Membrane</keyword>
<evidence type="ECO:0000313" key="3">
    <source>
        <dbReference type="Proteomes" id="UP000214566"/>
    </source>
</evidence>
<gene>
    <name evidence="2" type="ORF">THIARS_40347</name>
</gene>
<dbReference type="Proteomes" id="UP000214566">
    <property type="component" value="Unassembled WGS sequence"/>
</dbReference>
<keyword evidence="1" id="KW-1133">Transmembrane helix</keyword>
<reference evidence="2 3" key="1">
    <citation type="submission" date="2016-06" db="EMBL/GenBank/DDBJ databases">
        <authorList>
            <person name="Kjaerup R.B."/>
            <person name="Dalgaard T.S."/>
            <person name="Juul-Madsen H.R."/>
        </authorList>
    </citation>
    <scope>NUCLEOTIDE SEQUENCE [LARGE SCALE GENOMIC DNA]</scope>
    <source>
        <strain evidence="2 3">DSM 16361</strain>
    </source>
</reference>
<dbReference type="EMBL" id="FLMQ01000034">
    <property type="protein sequence ID" value="SBP86718.1"/>
    <property type="molecule type" value="Genomic_DNA"/>
</dbReference>
<evidence type="ECO:0000313" key="2">
    <source>
        <dbReference type="EMBL" id="SBP86718.1"/>
    </source>
</evidence>
<organism evidence="2 3">
    <name type="scientific">Thiomonas delicata</name>
    <name type="common">Thiomonas cuprina</name>
    <dbReference type="NCBI Taxonomy" id="364030"/>
    <lineage>
        <taxon>Bacteria</taxon>
        <taxon>Pseudomonadati</taxon>
        <taxon>Pseudomonadota</taxon>
        <taxon>Betaproteobacteria</taxon>
        <taxon>Burkholderiales</taxon>
        <taxon>Thiomonas</taxon>
    </lineage>
</organism>
<keyword evidence="3" id="KW-1185">Reference proteome</keyword>
<protein>
    <submittedName>
        <fullName evidence="2">Uncharacterized protein</fullName>
    </submittedName>
</protein>
<evidence type="ECO:0000256" key="1">
    <source>
        <dbReference type="SAM" id="Phobius"/>
    </source>
</evidence>